<evidence type="ECO:0000256" key="3">
    <source>
        <dbReference type="PIRSR" id="PIRSR036289-50"/>
    </source>
</evidence>
<dbReference type="InterPro" id="IPR037018">
    <property type="entry name" value="GH65_N"/>
</dbReference>
<gene>
    <name evidence="9" type="ORF">nbrc107696_14010</name>
</gene>
<dbReference type="Proteomes" id="UP000444960">
    <property type="component" value="Unassembled WGS sequence"/>
</dbReference>
<dbReference type="Gene3D" id="2.70.98.40">
    <property type="entry name" value="Glycoside hydrolase, family 65, N-terminal domain"/>
    <property type="match status" value="1"/>
</dbReference>
<dbReference type="SUPFAM" id="SSF74650">
    <property type="entry name" value="Galactose mutarotase-like"/>
    <property type="match status" value="1"/>
</dbReference>
<dbReference type="PANTHER" id="PTHR11051:SF13">
    <property type="entry name" value="GLYCOSYL TRANSFERASE"/>
    <property type="match status" value="1"/>
</dbReference>
<dbReference type="InterPro" id="IPR011013">
    <property type="entry name" value="Gal_mutarotase_sf_dom"/>
</dbReference>
<evidence type="ECO:0000256" key="1">
    <source>
        <dbReference type="ARBA" id="ARBA00006768"/>
    </source>
</evidence>
<keyword evidence="10" id="KW-1185">Reference proteome</keyword>
<dbReference type="Pfam" id="PF03633">
    <property type="entry name" value="Glyco_hydro_65C"/>
    <property type="match status" value="1"/>
</dbReference>
<dbReference type="GO" id="GO:0004553">
    <property type="term" value="F:hydrolase activity, hydrolyzing O-glycosyl compounds"/>
    <property type="evidence" value="ECO:0007669"/>
    <property type="project" value="TreeGrafter"/>
</dbReference>
<dbReference type="InterPro" id="IPR017045">
    <property type="entry name" value="Malt_Pase/Glycosyl_Hdrlase"/>
</dbReference>
<accession>A0A7I9V6D8</accession>
<keyword evidence="9" id="KW-0378">Hydrolase</keyword>
<name>A0A7I9V6D8_9ACTN</name>
<feature type="domain" description="Glycoside hydrolase family 65 central catalytic" evidence="6">
    <location>
        <begin position="362"/>
        <end position="714"/>
    </location>
</feature>
<feature type="active site" description="Proton donor" evidence="3">
    <location>
        <position position="523"/>
    </location>
</feature>
<proteinExistence type="inferred from homology"/>
<feature type="domain" description="Glycoside hydrolase family 65 C-terminal" evidence="7">
    <location>
        <begin position="723"/>
        <end position="784"/>
    </location>
</feature>
<evidence type="ECO:0000259" key="6">
    <source>
        <dbReference type="Pfam" id="PF03632"/>
    </source>
</evidence>
<dbReference type="PANTHER" id="PTHR11051">
    <property type="entry name" value="GLYCOSYL HYDROLASE-RELATED"/>
    <property type="match status" value="1"/>
</dbReference>
<dbReference type="SUPFAM" id="SSF48208">
    <property type="entry name" value="Six-hairpin glycosidases"/>
    <property type="match status" value="1"/>
</dbReference>
<protein>
    <submittedName>
        <fullName evidence="9">Glycosyl hydrolase</fullName>
    </submittedName>
</protein>
<evidence type="ECO:0000256" key="2">
    <source>
        <dbReference type="ARBA" id="ARBA00023295"/>
    </source>
</evidence>
<feature type="region of interest" description="Disordered" evidence="5">
    <location>
        <begin position="792"/>
        <end position="815"/>
    </location>
</feature>
<feature type="compositionally biased region" description="Pro residues" evidence="5">
    <location>
        <begin position="795"/>
        <end position="808"/>
    </location>
</feature>
<evidence type="ECO:0000313" key="10">
    <source>
        <dbReference type="Proteomes" id="UP000444960"/>
    </source>
</evidence>
<comment type="similarity">
    <text evidence="1">Belongs to the glycosyl hydrolase 65 family.</text>
</comment>
<feature type="domain" description="Glycoside hydrolase family 65 N-terminal" evidence="8">
    <location>
        <begin position="46"/>
        <end position="305"/>
    </location>
</feature>
<dbReference type="AlphaFoldDB" id="A0A7I9V6D8"/>
<keyword evidence="2" id="KW-0326">Glycosidase</keyword>
<organism evidence="9 10">
    <name type="scientific">Gordonia spumicola</name>
    <dbReference type="NCBI Taxonomy" id="589161"/>
    <lineage>
        <taxon>Bacteria</taxon>
        <taxon>Bacillati</taxon>
        <taxon>Actinomycetota</taxon>
        <taxon>Actinomycetes</taxon>
        <taxon>Mycobacteriales</taxon>
        <taxon>Gordoniaceae</taxon>
        <taxon>Gordonia</taxon>
    </lineage>
</organism>
<reference evidence="10" key="1">
    <citation type="submission" date="2019-06" db="EMBL/GenBank/DDBJ databases">
        <title>Gordonia isolated from sludge of a wastewater treatment plant.</title>
        <authorList>
            <person name="Tamura T."/>
            <person name="Aoyama K."/>
            <person name="Kang Y."/>
            <person name="Saito S."/>
            <person name="Akiyama N."/>
            <person name="Yazawa K."/>
            <person name="Gonoi T."/>
            <person name="Mikami Y."/>
        </authorList>
    </citation>
    <scope>NUCLEOTIDE SEQUENCE [LARGE SCALE GENOMIC DNA]</scope>
    <source>
        <strain evidence="10">NBRC 107696</strain>
    </source>
</reference>
<dbReference type="GO" id="GO:0016757">
    <property type="term" value="F:glycosyltransferase activity"/>
    <property type="evidence" value="ECO:0007669"/>
    <property type="project" value="UniProtKB-ARBA"/>
</dbReference>
<feature type="binding site" evidence="4">
    <location>
        <begin position="626"/>
        <end position="627"/>
    </location>
    <ligand>
        <name>substrate</name>
    </ligand>
</feature>
<dbReference type="Gene3D" id="2.60.420.10">
    <property type="entry name" value="Maltose phosphorylase, domain 3"/>
    <property type="match status" value="1"/>
</dbReference>
<feature type="binding site" evidence="4">
    <location>
        <begin position="396"/>
        <end position="397"/>
    </location>
    <ligand>
        <name>substrate</name>
    </ligand>
</feature>
<dbReference type="InterPro" id="IPR005196">
    <property type="entry name" value="Glyco_hydro_65_N"/>
</dbReference>
<dbReference type="GO" id="GO:0030246">
    <property type="term" value="F:carbohydrate binding"/>
    <property type="evidence" value="ECO:0007669"/>
    <property type="project" value="InterPro"/>
</dbReference>
<dbReference type="InterPro" id="IPR005195">
    <property type="entry name" value="Glyco_hydro_65_M"/>
</dbReference>
<evidence type="ECO:0000256" key="5">
    <source>
        <dbReference type="SAM" id="MobiDB-lite"/>
    </source>
</evidence>
<dbReference type="Pfam" id="PF03636">
    <property type="entry name" value="Glyco_hydro_65N"/>
    <property type="match status" value="1"/>
</dbReference>
<dbReference type="PIRSF" id="PIRSF036289">
    <property type="entry name" value="Glycosyl_hydrolase_malt_phosph"/>
    <property type="match status" value="1"/>
</dbReference>
<dbReference type="GO" id="GO:0005975">
    <property type="term" value="P:carbohydrate metabolic process"/>
    <property type="evidence" value="ECO:0007669"/>
    <property type="project" value="InterPro"/>
</dbReference>
<evidence type="ECO:0000313" key="9">
    <source>
        <dbReference type="EMBL" id="GEE00955.1"/>
    </source>
</evidence>
<feature type="compositionally biased region" description="Basic and acidic residues" evidence="5">
    <location>
        <begin position="13"/>
        <end position="23"/>
    </location>
</feature>
<dbReference type="InterPro" id="IPR008928">
    <property type="entry name" value="6-hairpin_glycosidase_sf"/>
</dbReference>
<dbReference type="EMBL" id="BJOV01000003">
    <property type="protein sequence ID" value="GEE00955.1"/>
    <property type="molecule type" value="Genomic_DNA"/>
</dbReference>
<feature type="region of interest" description="Disordered" evidence="5">
    <location>
        <begin position="1"/>
        <end position="32"/>
    </location>
</feature>
<evidence type="ECO:0000259" key="8">
    <source>
        <dbReference type="Pfam" id="PF03636"/>
    </source>
</evidence>
<evidence type="ECO:0000256" key="4">
    <source>
        <dbReference type="PIRSR" id="PIRSR036289-51"/>
    </source>
</evidence>
<evidence type="ECO:0000259" key="7">
    <source>
        <dbReference type="Pfam" id="PF03633"/>
    </source>
</evidence>
<sequence>MIESNAGGLAHTTHGDTSSHPDTLHVPTHGTRPDHGFDVHPWELRWRGFDIDTIGRTEALFALSNGHIGLRGTFEEGEPVDLPGTYLNGFYELRDLPYAESGYGYPESGQTVVNVTDGKIIRLLVEDEPMDLRYGSTVEHERVLDFRTGTLRRETLWTSPTGRTVRITSERLVSFTKRTVAAIRYEVEPVGEDMKLVLQSDLLANEPMGGPGGQSAADDPRLAAALDAPLIADLADSEDYSAVLVHHTRQSALTVAAAMDHELELPGTGDTSIRADGDLARLTVAATVPQGSKIVLTKFLGYGWSARRSVPALRAQVDAALAMARETGWEALKAEQAAYLDDFWRDADVELDGDAEMQQAVRFSLFHVLQAGARGQSRAIPAKGLTGPGYDGHTFWDTETFIMPMLTYTVPAAAGEELRWRHGTMDKAKARATELGESGAMFPWRSINGDECSGYWPAGTAGVHVSADIANATAKYIRATGDEAFEIECGVELLVEIARFFTGLGHHDANGKFRIDGITGPDEYTAIVNNNVFTNLAAQQALRDAVTSAGRHPTVARDLGVTPAETALWTSCADDMTIPYDDALGVHQQSEAFTLLAPWDFERSRGKYPLLLNYPYYDLYRKQVVKQADLVFAMYLFGDRFTPEQKLKNFDYYYPITVRDSSLSACCEAVTAAEVGYLDLAYDLMSESVFTDLHDLHSNVSSGLHIAALAGAWTDCVAGFGGMRDFDGSITFAPRLPRQLTYMSFRMVVRESRIVVAVDADSATYRLLSGPTIELAHHGQSFVLGDAPVRMDVPTPTPTQPPAAPPGCEPYRRSL</sequence>
<dbReference type="InterPro" id="IPR005194">
    <property type="entry name" value="Glyco_hydro_65_C"/>
</dbReference>
<dbReference type="Pfam" id="PF03632">
    <property type="entry name" value="Glyco_hydro_65m"/>
    <property type="match status" value="1"/>
</dbReference>
<dbReference type="Gene3D" id="1.50.10.10">
    <property type="match status" value="1"/>
</dbReference>
<comment type="caution">
    <text evidence="9">The sequence shown here is derived from an EMBL/GenBank/DDBJ whole genome shotgun (WGS) entry which is preliminary data.</text>
</comment>
<dbReference type="InterPro" id="IPR012341">
    <property type="entry name" value="6hp_glycosidase-like_sf"/>
</dbReference>